<feature type="domain" description="ABC transmembrane type-1" evidence="8">
    <location>
        <begin position="129"/>
        <end position="341"/>
    </location>
</feature>
<organism evidence="9 10">
    <name type="scientific">Hymenobacter negativus</name>
    <dbReference type="NCBI Taxonomy" id="2795026"/>
    <lineage>
        <taxon>Bacteria</taxon>
        <taxon>Pseudomonadati</taxon>
        <taxon>Bacteroidota</taxon>
        <taxon>Cytophagia</taxon>
        <taxon>Cytophagales</taxon>
        <taxon>Hymenobacteraceae</taxon>
        <taxon>Hymenobacter</taxon>
    </lineage>
</organism>
<keyword evidence="5 7" id="KW-1133">Transmembrane helix</keyword>
<evidence type="ECO:0000256" key="2">
    <source>
        <dbReference type="ARBA" id="ARBA00022448"/>
    </source>
</evidence>
<protein>
    <submittedName>
        <fullName evidence="9">ABC transporter permease</fullName>
    </submittedName>
</protein>
<dbReference type="RefSeq" id="WP_198076309.1">
    <property type="nucleotide sequence ID" value="NZ_JAEDAE010000008.1"/>
</dbReference>
<dbReference type="PROSITE" id="PS50928">
    <property type="entry name" value="ABC_TM1"/>
    <property type="match status" value="1"/>
</dbReference>
<keyword evidence="2 7" id="KW-0813">Transport</keyword>
<keyword evidence="3" id="KW-1003">Cell membrane</keyword>
<dbReference type="EMBL" id="JAEDAE010000008">
    <property type="protein sequence ID" value="MBH8559647.1"/>
    <property type="molecule type" value="Genomic_DNA"/>
</dbReference>
<dbReference type="SUPFAM" id="SSF161098">
    <property type="entry name" value="MetI-like"/>
    <property type="match status" value="1"/>
</dbReference>
<proteinExistence type="inferred from homology"/>
<dbReference type="InterPro" id="IPR035906">
    <property type="entry name" value="MetI-like_sf"/>
</dbReference>
<evidence type="ECO:0000313" key="10">
    <source>
        <dbReference type="Proteomes" id="UP000625631"/>
    </source>
</evidence>
<gene>
    <name evidence="9" type="ORF">I7X13_16415</name>
</gene>
<keyword evidence="4 7" id="KW-0812">Transmembrane</keyword>
<evidence type="ECO:0000256" key="3">
    <source>
        <dbReference type="ARBA" id="ARBA00022475"/>
    </source>
</evidence>
<dbReference type="PANTHER" id="PTHR30465">
    <property type="entry name" value="INNER MEMBRANE ABC TRANSPORTER"/>
    <property type="match status" value="1"/>
</dbReference>
<evidence type="ECO:0000259" key="8">
    <source>
        <dbReference type="PROSITE" id="PS50928"/>
    </source>
</evidence>
<dbReference type="Pfam" id="PF00528">
    <property type="entry name" value="BPD_transp_1"/>
    <property type="match status" value="1"/>
</dbReference>
<comment type="caution">
    <text evidence="9">The sequence shown here is derived from an EMBL/GenBank/DDBJ whole genome shotgun (WGS) entry which is preliminary data.</text>
</comment>
<feature type="transmembrane region" description="Helical" evidence="7">
    <location>
        <begin position="163"/>
        <end position="188"/>
    </location>
</feature>
<name>A0ABS0QB28_9BACT</name>
<comment type="similarity">
    <text evidence="7">Belongs to the binding-protein-dependent transport system permease family.</text>
</comment>
<keyword evidence="10" id="KW-1185">Reference proteome</keyword>
<comment type="subcellular location">
    <subcellularLocation>
        <location evidence="1 7">Cell membrane</location>
        <topology evidence="1 7">Multi-pass membrane protein</topology>
    </subcellularLocation>
</comment>
<feature type="transmembrane region" description="Helical" evidence="7">
    <location>
        <begin position="322"/>
        <end position="348"/>
    </location>
</feature>
<dbReference type="PANTHER" id="PTHR30465:SF0">
    <property type="entry name" value="OLIGOPEPTIDE TRANSPORT SYSTEM PERMEASE PROTEIN APPB"/>
    <property type="match status" value="1"/>
</dbReference>
<feature type="transmembrane region" description="Helical" evidence="7">
    <location>
        <begin position="128"/>
        <end position="151"/>
    </location>
</feature>
<sequence>MGRFIFRRLVRTFLAIWALASAVFLLSRHDLDTALRLALPDAASQTGTSPALLPQSQQAALQALRQRFGLDLPVFYVSYGPVSPAGAPAWRWNGRRNQYHQWLRDLARGNLGTSFRTGQGVAGRLRHALAFTLPLTGTAAVLAVLGALALAQRLATTPWWQRPLRVVLVAVHGLPLFVVALILLLVFANPDVLDWLPAYGFGQSSDLDLDAGQHLADILLHLILPVSALVLTAMPELTLQLTAAIQQELGSAYATTARAKGLSEAAVVRRHALRNALLPTLAQIAEFLPALVAGAVVVEVVFALPGMGRLLAEASAARDYPVLIGGVLLTGAVRLLALLLADLCYFWVDPRIRWQS</sequence>
<dbReference type="Gene3D" id="1.10.3720.10">
    <property type="entry name" value="MetI-like"/>
    <property type="match status" value="1"/>
</dbReference>
<evidence type="ECO:0000256" key="5">
    <source>
        <dbReference type="ARBA" id="ARBA00022989"/>
    </source>
</evidence>
<dbReference type="InterPro" id="IPR000515">
    <property type="entry name" value="MetI-like"/>
</dbReference>
<keyword evidence="6 7" id="KW-0472">Membrane</keyword>
<dbReference type="CDD" id="cd06261">
    <property type="entry name" value="TM_PBP2"/>
    <property type="match status" value="1"/>
</dbReference>
<evidence type="ECO:0000256" key="1">
    <source>
        <dbReference type="ARBA" id="ARBA00004651"/>
    </source>
</evidence>
<reference evidence="9 10" key="1">
    <citation type="submission" date="2020-12" db="EMBL/GenBank/DDBJ databases">
        <title>Hymenobacter sp.</title>
        <authorList>
            <person name="Kim M.K."/>
        </authorList>
    </citation>
    <scope>NUCLEOTIDE SEQUENCE [LARGE SCALE GENOMIC DNA]</scope>
    <source>
        <strain evidence="9 10">BT442</strain>
    </source>
</reference>
<evidence type="ECO:0000256" key="7">
    <source>
        <dbReference type="RuleBase" id="RU363032"/>
    </source>
</evidence>
<accession>A0ABS0QB28</accession>
<feature type="transmembrane region" description="Helical" evidence="7">
    <location>
        <begin position="276"/>
        <end position="302"/>
    </location>
</feature>
<dbReference type="Proteomes" id="UP000625631">
    <property type="component" value="Unassembled WGS sequence"/>
</dbReference>
<evidence type="ECO:0000256" key="4">
    <source>
        <dbReference type="ARBA" id="ARBA00022692"/>
    </source>
</evidence>
<evidence type="ECO:0000256" key="6">
    <source>
        <dbReference type="ARBA" id="ARBA00023136"/>
    </source>
</evidence>
<evidence type="ECO:0000313" key="9">
    <source>
        <dbReference type="EMBL" id="MBH8559647.1"/>
    </source>
</evidence>